<gene>
    <name evidence="1" type="ORF">HY768_07680</name>
</gene>
<comment type="caution">
    <text evidence="1">The sequence shown here is derived from an EMBL/GenBank/DDBJ whole genome shotgun (WGS) entry which is preliminary data.</text>
</comment>
<keyword evidence="1" id="KW-0378">Hydrolase</keyword>
<keyword evidence="1" id="KW-0255">Endonuclease</keyword>
<organism evidence="1 2">
    <name type="scientific">candidate division TA06 bacterium</name>
    <dbReference type="NCBI Taxonomy" id="2250710"/>
    <lineage>
        <taxon>Bacteria</taxon>
        <taxon>Bacteria division TA06</taxon>
    </lineage>
</organism>
<proteinExistence type="predicted"/>
<reference evidence="1" key="1">
    <citation type="submission" date="2020-07" db="EMBL/GenBank/DDBJ databases">
        <title>Huge and variable diversity of episymbiotic CPR bacteria and DPANN archaea in groundwater ecosystems.</title>
        <authorList>
            <person name="He C.Y."/>
            <person name="Keren R."/>
            <person name="Whittaker M."/>
            <person name="Farag I.F."/>
            <person name="Doudna J."/>
            <person name="Cate J.H.D."/>
            <person name="Banfield J.F."/>
        </authorList>
    </citation>
    <scope>NUCLEOTIDE SEQUENCE</scope>
    <source>
        <strain evidence="1">NC_groundwater_1520_Pr4_B-0.1um_53_5</strain>
    </source>
</reference>
<dbReference type="GO" id="GO:0004519">
    <property type="term" value="F:endonuclease activity"/>
    <property type="evidence" value="ECO:0007669"/>
    <property type="project" value="UniProtKB-KW"/>
</dbReference>
<sequence>MKANKQTEALIKAYNLLVKGIETKANEDEERAYGGTIRAGKGLLVENIGKQIIEIAWADLGANPKRLSFVKKPIKIPLRQDYLKRIQSQEIIDWIRSNVKDFYYAIKTDIHVNIDDDIILGIECKAYTENAMIKRILVDFTLLKQVHPDLMCALLQLESQLTGDYSKPSQRVIFGSHSTHTLLSYFDIALNIVTLLEGERKVDEPIHKPEYYKKLEEKNLLKAVEIFKGLLKDRV</sequence>
<dbReference type="AlphaFoldDB" id="A0A933I9J2"/>
<accession>A0A933I9J2</accession>
<evidence type="ECO:0000313" key="2">
    <source>
        <dbReference type="Proteomes" id="UP000736328"/>
    </source>
</evidence>
<dbReference type="Proteomes" id="UP000736328">
    <property type="component" value="Unassembled WGS sequence"/>
</dbReference>
<name>A0A933I9J2_UNCT6</name>
<protein>
    <submittedName>
        <fullName evidence="1">Restriction endonuclease</fullName>
    </submittedName>
</protein>
<dbReference type="EMBL" id="JACQXR010000101">
    <property type="protein sequence ID" value="MBI4727087.1"/>
    <property type="molecule type" value="Genomic_DNA"/>
</dbReference>
<evidence type="ECO:0000313" key="1">
    <source>
        <dbReference type="EMBL" id="MBI4727087.1"/>
    </source>
</evidence>
<keyword evidence="1" id="KW-0540">Nuclease</keyword>